<dbReference type="EMBL" id="FNTL01000004">
    <property type="protein sequence ID" value="SEE37216.1"/>
    <property type="molecule type" value="Genomic_DNA"/>
</dbReference>
<dbReference type="AlphaFoldDB" id="A0A1H5IAK2"/>
<dbReference type="InterPro" id="IPR029016">
    <property type="entry name" value="GAF-like_dom_sf"/>
</dbReference>
<protein>
    <submittedName>
        <fullName evidence="3">Diguanylate cyclase (GGDEF) domain-containing protein</fullName>
    </submittedName>
</protein>
<dbReference type="Gene3D" id="3.30.70.270">
    <property type="match status" value="1"/>
</dbReference>
<sequence length="675" mass="73600">MDTEKHTEKQSEKLETLVTTVASRLTPVDAVSFKPVATRVLQDLVEHFEVDTSFLRFTDHEIAATVLIAEYPLRPVIPDPDPLGVVYFKDADSTFAQIEHQKDVAIFRPETSGPDYHERVREGSGVPQVSLAAVPLLSGETTTGTLGFIKFGDRDWTPPEVDVLKAIAALLAQVQARIVVEEQLRYSADHDSLTGLSNRRALYHHLDTRLAASEPGPVAILFLDLDRLKPLNDFFGHGAGDGFISTIADRLRSTSGADDLVSRLGGDEFVLVLGGSVGLEEAEVRAQHIRDVVTERVRLGREVVSRSVSIGVAVGNPGKATTSSLLSQADQAVMVAKTKGGNAISVFTDEMQEESEKRNMIELSLRAAIADESLFLEYQPEVDLRTGRIIGVEALVRWNHPLLGLLQPVSFIDVAEATNVAGELGRWVIRKACRQWADWRSQVPDLDLALRVNVSPGQLAGLDFLDVVANALSEFELRKGALCLEITENAVLSDLTWTREALEGLHAMDVEVAIDDFGTGYSSLSHLKALPVGTLKIDKGFVMNLDTNPEDRAIVKSIIGLAESFGLELVAEGVENVASAANFSTWVAIARRASCSAVRSRRRRSASCWSRERSRSGCRSPAAAFAGPPLREDSVTDSRYVYAHTAVPLVLNCRSAVTSRGVCWKVTESDGRRGM</sequence>
<dbReference type="SMART" id="SM00267">
    <property type="entry name" value="GGDEF"/>
    <property type="match status" value="1"/>
</dbReference>
<reference evidence="4" key="1">
    <citation type="submission" date="2016-10" db="EMBL/GenBank/DDBJ databases">
        <authorList>
            <person name="Varghese N."/>
        </authorList>
    </citation>
    <scope>NUCLEOTIDE SEQUENCE [LARGE SCALE GENOMIC DNA]</scope>
    <source>
        <strain evidence="4">DSM 44719</strain>
    </source>
</reference>
<organism evidence="3 4">
    <name type="scientific">Rhodococcus jostii</name>
    <dbReference type="NCBI Taxonomy" id="132919"/>
    <lineage>
        <taxon>Bacteria</taxon>
        <taxon>Bacillati</taxon>
        <taxon>Actinomycetota</taxon>
        <taxon>Actinomycetes</taxon>
        <taxon>Mycobacteriales</taxon>
        <taxon>Nocardiaceae</taxon>
        <taxon>Rhodococcus</taxon>
    </lineage>
</organism>
<dbReference type="PROSITE" id="PS50887">
    <property type="entry name" value="GGDEF"/>
    <property type="match status" value="1"/>
</dbReference>
<dbReference type="InterPro" id="IPR043128">
    <property type="entry name" value="Rev_trsase/Diguanyl_cyclase"/>
</dbReference>
<feature type="domain" description="EAL" evidence="1">
    <location>
        <begin position="358"/>
        <end position="616"/>
    </location>
</feature>
<dbReference type="Pfam" id="PF00990">
    <property type="entry name" value="GGDEF"/>
    <property type="match status" value="1"/>
</dbReference>
<dbReference type="InterPro" id="IPR003018">
    <property type="entry name" value="GAF"/>
</dbReference>
<dbReference type="Proteomes" id="UP000183407">
    <property type="component" value="Unassembled WGS sequence"/>
</dbReference>
<dbReference type="SUPFAM" id="SSF55073">
    <property type="entry name" value="Nucleotide cyclase"/>
    <property type="match status" value="1"/>
</dbReference>
<dbReference type="PROSITE" id="PS50883">
    <property type="entry name" value="EAL"/>
    <property type="match status" value="1"/>
</dbReference>
<dbReference type="SUPFAM" id="SSF55781">
    <property type="entry name" value="GAF domain-like"/>
    <property type="match status" value="1"/>
</dbReference>
<dbReference type="PANTHER" id="PTHR44757">
    <property type="entry name" value="DIGUANYLATE CYCLASE DGCP"/>
    <property type="match status" value="1"/>
</dbReference>
<dbReference type="Gene3D" id="3.30.450.40">
    <property type="match status" value="1"/>
</dbReference>
<dbReference type="PANTHER" id="PTHR44757:SF2">
    <property type="entry name" value="BIOFILM ARCHITECTURE MAINTENANCE PROTEIN MBAA"/>
    <property type="match status" value="1"/>
</dbReference>
<evidence type="ECO:0000259" key="2">
    <source>
        <dbReference type="PROSITE" id="PS50887"/>
    </source>
</evidence>
<dbReference type="NCBIfam" id="TIGR00254">
    <property type="entry name" value="GGDEF"/>
    <property type="match status" value="1"/>
</dbReference>
<evidence type="ECO:0000259" key="1">
    <source>
        <dbReference type="PROSITE" id="PS50883"/>
    </source>
</evidence>
<dbReference type="CDD" id="cd01949">
    <property type="entry name" value="GGDEF"/>
    <property type="match status" value="1"/>
</dbReference>
<dbReference type="Pfam" id="PF00563">
    <property type="entry name" value="EAL"/>
    <property type="match status" value="1"/>
</dbReference>
<accession>A0A1H5IAK2</accession>
<gene>
    <name evidence="3" type="ORF">SAMN04490220_7562</name>
</gene>
<dbReference type="InterPro" id="IPR029787">
    <property type="entry name" value="Nucleotide_cyclase"/>
</dbReference>
<dbReference type="SMART" id="SM00052">
    <property type="entry name" value="EAL"/>
    <property type="match status" value="1"/>
</dbReference>
<dbReference type="SMART" id="SM00065">
    <property type="entry name" value="GAF"/>
    <property type="match status" value="1"/>
</dbReference>
<evidence type="ECO:0000313" key="4">
    <source>
        <dbReference type="Proteomes" id="UP000183407"/>
    </source>
</evidence>
<proteinExistence type="predicted"/>
<dbReference type="Pfam" id="PF01590">
    <property type="entry name" value="GAF"/>
    <property type="match status" value="1"/>
</dbReference>
<name>A0A1H5IAK2_RHOJO</name>
<evidence type="ECO:0000313" key="3">
    <source>
        <dbReference type="EMBL" id="SEE37216.1"/>
    </source>
</evidence>
<dbReference type="InterPro" id="IPR035919">
    <property type="entry name" value="EAL_sf"/>
</dbReference>
<dbReference type="Gene3D" id="3.20.20.450">
    <property type="entry name" value="EAL domain"/>
    <property type="match status" value="1"/>
</dbReference>
<dbReference type="CDD" id="cd01948">
    <property type="entry name" value="EAL"/>
    <property type="match status" value="1"/>
</dbReference>
<dbReference type="InterPro" id="IPR001633">
    <property type="entry name" value="EAL_dom"/>
</dbReference>
<dbReference type="SUPFAM" id="SSF141868">
    <property type="entry name" value="EAL domain-like"/>
    <property type="match status" value="1"/>
</dbReference>
<dbReference type="InterPro" id="IPR052155">
    <property type="entry name" value="Biofilm_reg_signaling"/>
</dbReference>
<dbReference type="InterPro" id="IPR000160">
    <property type="entry name" value="GGDEF_dom"/>
</dbReference>
<feature type="domain" description="GGDEF" evidence="2">
    <location>
        <begin position="216"/>
        <end position="349"/>
    </location>
</feature>